<dbReference type="AlphaFoldDB" id="T1C415"/>
<evidence type="ECO:0000313" key="2">
    <source>
        <dbReference type="EMBL" id="EQD60860.1"/>
    </source>
</evidence>
<dbReference type="InterPro" id="IPR009057">
    <property type="entry name" value="Homeodomain-like_sf"/>
</dbReference>
<sequence>GGAPPVLTGGDWTQALAAWARAALASGGEAHLHAQARATLDRTLLEVALELHQGHRQNAAAALGLGRNTLTRKLGASRRRQAKPEPTP</sequence>
<protein>
    <submittedName>
        <fullName evidence="2">Helix-turn-helix, Fis-type domain protein</fullName>
    </submittedName>
</protein>
<feature type="non-terminal residue" evidence="2">
    <location>
        <position position="1"/>
    </location>
</feature>
<dbReference type="Pfam" id="PF02954">
    <property type="entry name" value="HTH_8"/>
    <property type="match status" value="1"/>
</dbReference>
<proteinExistence type="predicted"/>
<dbReference type="EMBL" id="AUZX01007082">
    <property type="protein sequence ID" value="EQD60860.1"/>
    <property type="molecule type" value="Genomic_DNA"/>
</dbReference>
<evidence type="ECO:0000259" key="1">
    <source>
        <dbReference type="Pfam" id="PF02954"/>
    </source>
</evidence>
<name>T1C415_9ZZZZ</name>
<reference evidence="2" key="2">
    <citation type="journal article" date="2014" name="ISME J.">
        <title>Microbial stratification in low pH oxic and suboxic macroscopic growths along an acid mine drainage.</title>
        <authorList>
            <person name="Mendez-Garcia C."/>
            <person name="Mesa V."/>
            <person name="Sprenger R.R."/>
            <person name="Richter M."/>
            <person name="Diez M.S."/>
            <person name="Solano J."/>
            <person name="Bargiela R."/>
            <person name="Golyshina O.V."/>
            <person name="Manteca A."/>
            <person name="Ramos J.L."/>
            <person name="Gallego J.R."/>
            <person name="Llorente I."/>
            <person name="Martins Dos Santos V.A."/>
            <person name="Jensen O.N."/>
            <person name="Pelaez A.I."/>
            <person name="Sanchez J."/>
            <person name="Ferrer M."/>
        </authorList>
    </citation>
    <scope>NUCLEOTIDE SEQUENCE</scope>
</reference>
<dbReference type="Gene3D" id="1.10.10.60">
    <property type="entry name" value="Homeodomain-like"/>
    <property type="match status" value="1"/>
</dbReference>
<organism evidence="2">
    <name type="scientific">mine drainage metagenome</name>
    <dbReference type="NCBI Taxonomy" id="410659"/>
    <lineage>
        <taxon>unclassified sequences</taxon>
        <taxon>metagenomes</taxon>
        <taxon>ecological metagenomes</taxon>
    </lineage>
</organism>
<dbReference type="InterPro" id="IPR002197">
    <property type="entry name" value="HTH_Fis"/>
</dbReference>
<dbReference type="PRINTS" id="PR01590">
    <property type="entry name" value="HTHFIS"/>
</dbReference>
<accession>T1C415</accession>
<dbReference type="GO" id="GO:0043565">
    <property type="term" value="F:sequence-specific DNA binding"/>
    <property type="evidence" value="ECO:0007669"/>
    <property type="project" value="InterPro"/>
</dbReference>
<comment type="caution">
    <text evidence="2">The sequence shown here is derived from an EMBL/GenBank/DDBJ whole genome shotgun (WGS) entry which is preliminary data.</text>
</comment>
<feature type="domain" description="DNA binding HTH" evidence="1">
    <location>
        <begin position="38"/>
        <end position="74"/>
    </location>
</feature>
<reference evidence="2" key="1">
    <citation type="submission" date="2013-08" db="EMBL/GenBank/DDBJ databases">
        <authorList>
            <person name="Mendez C."/>
            <person name="Richter M."/>
            <person name="Ferrer M."/>
            <person name="Sanchez J."/>
        </authorList>
    </citation>
    <scope>NUCLEOTIDE SEQUENCE</scope>
</reference>
<dbReference type="SUPFAM" id="SSF46689">
    <property type="entry name" value="Homeodomain-like"/>
    <property type="match status" value="1"/>
</dbReference>
<gene>
    <name evidence="2" type="ORF">B1A_09943</name>
</gene>